<dbReference type="InterPro" id="IPR002048">
    <property type="entry name" value="EF_hand_dom"/>
</dbReference>
<keyword evidence="1" id="KW-0106">Calcium</keyword>
<feature type="domain" description="EF-hand" evidence="2">
    <location>
        <begin position="81"/>
        <end position="116"/>
    </location>
</feature>
<dbReference type="InterPro" id="IPR011992">
    <property type="entry name" value="EF-hand-dom_pair"/>
</dbReference>
<organism evidence="3 4">
    <name type="scientific">Rhamnella rubrinervis</name>
    <dbReference type="NCBI Taxonomy" id="2594499"/>
    <lineage>
        <taxon>Eukaryota</taxon>
        <taxon>Viridiplantae</taxon>
        <taxon>Streptophyta</taxon>
        <taxon>Embryophyta</taxon>
        <taxon>Tracheophyta</taxon>
        <taxon>Spermatophyta</taxon>
        <taxon>Magnoliopsida</taxon>
        <taxon>eudicotyledons</taxon>
        <taxon>Gunneridae</taxon>
        <taxon>Pentapetalae</taxon>
        <taxon>rosids</taxon>
        <taxon>fabids</taxon>
        <taxon>Rosales</taxon>
        <taxon>Rhamnaceae</taxon>
        <taxon>rhamnoid group</taxon>
        <taxon>Rhamneae</taxon>
        <taxon>Rhamnella</taxon>
    </lineage>
</organism>
<name>A0A8K0H865_9ROSA</name>
<evidence type="ECO:0000313" key="3">
    <source>
        <dbReference type="EMBL" id="KAF3447148.1"/>
    </source>
</evidence>
<dbReference type="PROSITE" id="PS50222">
    <property type="entry name" value="EF_HAND_2"/>
    <property type="match status" value="2"/>
</dbReference>
<protein>
    <recommendedName>
        <fullName evidence="2">EF-hand domain-containing protein</fullName>
    </recommendedName>
</protein>
<evidence type="ECO:0000259" key="2">
    <source>
        <dbReference type="PROSITE" id="PS50222"/>
    </source>
</evidence>
<feature type="domain" description="EF-hand" evidence="2">
    <location>
        <begin position="45"/>
        <end position="80"/>
    </location>
</feature>
<dbReference type="Pfam" id="PF13202">
    <property type="entry name" value="EF-hand_5"/>
    <property type="match status" value="1"/>
</dbReference>
<dbReference type="InterPro" id="IPR018247">
    <property type="entry name" value="EF_Hand_1_Ca_BS"/>
</dbReference>
<evidence type="ECO:0000256" key="1">
    <source>
        <dbReference type="ARBA" id="ARBA00022837"/>
    </source>
</evidence>
<accession>A0A8K0H865</accession>
<dbReference type="SUPFAM" id="SSF47473">
    <property type="entry name" value="EF-hand"/>
    <property type="match status" value="1"/>
</dbReference>
<comment type="caution">
    <text evidence="3">The sequence shown here is derived from an EMBL/GenBank/DDBJ whole genome shotgun (WGS) entry which is preliminary data.</text>
</comment>
<dbReference type="OrthoDB" id="26525at2759"/>
<sequence>MVRTEYKVIVRSELRSERVQLKKGRHYYKDKQRSVGMVEAHDHLRDEKKLREVFKDHDADGDGRLIRNELREAFRQLGAWFPAFRAARALAYADTNGDGFINHCELDQLVHYVAHHGYTID</sequence>
<dbReference type="SMART" id="SM00054">
    <property type="entry name" value="EFh"/>
    <property type="match status" value="2"/>
</dbReference>
<evidence type="ECO:0000313" key="4">
    <source>
        <dbReference type="Proteomes" id="UP000796880"/>
    </source>
</evidence>
<dbReference type="EMBL" id="VOIH02000005">
    <property type="protein sequence ID" value="KAF3447148.1"/>
    <property type="molecule type" value="Genomic_DNA"/>
</dbReference>
<reference evidence="3" key="1">
    <citation type="submission" date="2020-03" db="EMBL/GenBank/DDBJ databases">
        <title>A high-quality chromosome-level genome assembly of a woody plant with both climbing and erect habits, Rhamnella rubrinervis.</title>
        <authorList>
            <person name="Lu Z."/>
            <person name="Yang Y."/>
            <person name="Zhu X."/>
            <person name="Sun Y."/>
        </authorList>
    </citation>
    <scope>NUCLEOTIDE SEQUENCE</scope>
    <source>
        <strain evidence="3">BYM</strain>
        <tissue evidence="3">Leaf</tissue>
    </source>
</reference>
<dbReference type="Gene3D" id="1.10.238.10">
    <property type="entry name" value="EF-hand"/>
    <property type="match status" value="1"/>
</dbReference>
<dbReference type="Proteomes" id="UP000796880">
    <property type="component" value="Unassembled WGS sequence"/>
</dbReference>
<dbReference type="AlphaFoldDB" id="A0A8K0H865"/>
<proteinExistence type="predicted"/>
<keyword evidence="4" id="KW-1185">Reference proteome</keyword>
<dbReference type="GO" id="GO:0005509">
    <property type="term" value="F:calcium ion binding"/>
    <property type="evidence" value="ECO:0007669"/>
    <property type="project" value="InterPro"/>
</dbReference>
<dbReference type="Pfam" id="PF13405">
    <property type="entry name" value="EF-hand_6"/>
    <property type="match status" value="1"/>
</dbReference>
<dbReference type="CDD" id="cd00051">
    <property type="entry name" value="EFh"/>
    <property type="match status" value="1"/>
</dbReference>
<dbReference type="PROSITE" id="PS00018">
    <property type="entry name" value="EF_HAND_1"/>
    <property type="match status" value="1"/>
</dbReference>
<gene>
    <name evidence="3" type="ORF">FNV43_RR12328</name>
</gene>